<evidence type="ECO:0008006" key="4">
    <source>
        <dbReference type="Google" id="ProtNLM"/>
    </source>
</evidence>
<feature type="signal peptide" evidence="1">
    <location>
        <begin position="1"/>
        <end position="20"/>
    </location>
</feature>
<keyword evidence="3" id="KW-1185">Reference proteome</keyword>
<keyword evidence="1" id="KW-0732">Signal</keyword>
<protein>
    <recommendedName>
        <fullName evidence="4">Outer membrane protein beta-barrel domain-containing protein</fullName>
    </recommendedName>
</protein>
<evidence type="ECO:0000256" key="1">
    <source>
        <dbReference type="SAM" id="SignalP"/>
    </source>
</evidence>
<evidence type="ECO:0000313" key="2">
    <source>
        <dbReference type="EMBL" id="AZR72153.1"/>
    </source>
</evidence>
<reference evidence="2 3" key="1">
    <citation type="submission" date="2016-07" db="EMBL/GenBank/DDBJ databases">
        <title>Genome and transcriptome analysis of iron-reducing fermentative bacteria Anoxybacter fermentans.</title>
        <authorList>
            <person name="Zeng X."/>
            <person name="Shao Z."/>
        </authorList>
    </citation>
    <scope>NUCLEOTIDE SEQUENCE [LARGE SCALE GENOMIC DNA]</scope>
    <source>
        <strain evidence="2 3">DY22613</strain>
    </source>
</reference>
<name>A0A3S9SV10_9FIRM</name>
<dbReference type="RefSeq" id="WP_127015483.1">
    <property type="nucleotide sequence ID" value="NZ_CP016379.1"/>
</dbReference>
<sequence>MKKLLVLVWLLLVISLPVMAEEEENPFVNMDFKGGGSFGLGYMKLNMGGFKEEIARAGYPELEDGMLVYGGGSLIGFRDGLRCGGFGYGGEVVVEGANGGLSQLNFAAGGADLEYGFVLQDKLDIGIGMIFGGGTYELTLRKNTLQNINEPNQIHLTNTFFIVGPKVTLQYQVVEWCTIQGIINYIYSIGNDQWKDVNYRTDAVPPLRVNGTMIGVNLQLMY</sequence>
<dbReference type="EMBL" id="CP016379">
    <property type="protein sequence ID" value="AZR72153.1"/>
    <property type="molecule type" value="Genomic_DNA"/>
</dbReference>
<organism evidence="2 3">
    <name type="scientific">Anoxybacter fermentans</name>
    <dbReference type="NCBI Taxonomy" id="1323375"/>
    <lineage>
        <taxon>Bacteria</taxon>
        <taxon>Bacillati</taxon>
        <taxon>Bacillota</taxon>
        <taxon>Clostridia</taxon>
        <taxon>Halanaerobiales</taxon>
        <taxon>Anoxybacter</taxon>
    </lineage>
</organism>
<dbReference type="Proteomes" id="UP000267250">
    <property type="component" value="Chromosome"/>
</dbReference>
<dbReference type="AlphaFoldDB" id="A0A3S9SV10"/>
<dbReference type="KEGG" id="aft:BBF96_01335"/>
<evidence type="ECO:0000313" key="3">
    <source>
        <dbReference type="Proteomes" id="UP000267250"/>
    </source>
</evidence>
<accession>A0A3S9SV10</accession>
<feature type="chain" id="PRO_5039533226" description="Outer membrane protein beta-barrel domain-containing protein" evidence="1">
    <location>
        <begin position="21"/>
        <end position="222"/>
    </location>
</feature>
<proteinExistence type="predicted"/>
<gene>
    <name evidence="2" type="ORF">BBF96_01335</name>
</gene>